<gene>
    <name evidence="8" type="ORF">EHUX00137_LOCUS41774</name>
</gene>
<dbReference type="GO" id="GO:0006508">
    <property type="term" value="P:proteolysis"/>
    <property type="evidence" value="ECO:0007669"/>
    <property type="project" value="UniProtKB-KW"/>
</dbReference>
<evidence type="ECO:0000256" key="1">
    <source>
        <dbReference type="ARBA" id="ARBA00007623"/>
    </source>
</evidence>
<dbReference type="PROSITE" id="PS50203">
    <property type="entry name" value="CALPAIN_CAT"/>
    <property type="match status" value="1"/>
</dbReference>
<comment type="caution">
    <text evidence="5">Lacks conserved residue(s) required for the propagation of feature annotation.</text>
</comment>
<evidence type="ECO:0000256" key="4">
    <source>
        <dbReference type="ARBA" id="ARBA00022807"/>
    </source>
</evidence>
<feature type="region of interest" description="Disordered" evidence="6">
    <location>
        <begin position="141"/>
        <end position="203"/>
    </location>
</feature>
<dbReference type="InterPro" id="IPR038765">
    <property type="entry name" value="Papain-like_cys_pep_sf"/>
</dbReference>
<dbReference type="InterPro" id="IPR022684">
    <property type="entry name" value="Calpain_cysteine_protease"/>
</dbReference>
<dbReference type="GO" id="GO:0004198">
    <property type="term" value="F:calcium-dependent cysteine-type endopeptidase activity"/>
    <property type="evidence" value="ECO:0007669"/>
    <property type="project" value="InterPro"/>
</dbReference>
<keyword evidence="2" id="KW-0645">Protease</keyword>
<evidence type="ECO:0000259" key="7">
    <source>
        <dbReference type="PROSITE" id="PS50203"/>
    </source>
</evidence>
<evidence type="ECO:0000313" key="8">
    <source>
        <dbReference type="EMBL" id="CAE0589937.1"/>
    </source>
</evidence>
<dbReference type="Gene3D" id="2.60.120.380">
    <property type="match status" value="2"/>
</dbReference>
<dbReference type="Pfam" id="PF01067">
    <property type="entry name" value="Calpain_III"/>
    <property type="match status" value="1"/>
</dbReference>
<evidence type="ECO:0000256" key="3">
    <source>
        <dbReference type="ARBA" id="ARBA00022801"/>
    </source>
</evidence>
<dbReference type="InterPro" id="IPR022683">
    <property type="entry name" value="Calpain_III"/>
</dbReference>
<dbReference type="InterPro" id="IPR036213">
    <property type="entry name" value="Calpain_III_sf"/>
</dbReference>
<protein>
    <recommendedName>
        <fullName evidence="7">Calpain catalytic domain-containing protein</fullName>
    </recommendedName>
</protein>
<dbReference type="PRINTS" id="PR00704">
    <property type="entry name" value="CALPAIN"/>
</dbReference>
<proteinExistence type="inferred from homology"/>
<sequence length="884" mass="93584">MALVLRGEWTAETSGGCPKYATWPKNPQFALRPSTSPGAAASYTLTLKQEQQGDGSLHPIGLWVMRSDGTAQRKESMTKADMIGKTKFKATEQQQLSLSLEGGALYVVCASTFDAGLTANFNIALESSEDAAATLTALPASPDARSAESPVGRGATPPTAPQLSADYPPASAAATQPPTAASEAGSQYSGEPKLTVEGQGLSDKQKADTEALIAAALGSISGPDGRYEDPEFGADAASLGQSPHAERVTSWRRPAEIGGPKARLWKNDWEVEGLDAGPLANEWLLGAANILGGDRDILAKVFVSTEHAARGLYALRFWQDDPASDDDWKVVVVDDRLPCGADGSLVFARCADGEVFWAAILEKALAKLHGSYAATEAANTSEAALLGLELLSGGKAKQRPLPLRGGNADEIWAQLQQAARTAHVIGVRIDPAAPSAAGAAALGLRADRSYCVVTCGEMPCGKMLRLRGFIGDSEWTGPWSDGDAAWTSRLRQLLNYRDASDGTFWIEFGDLAAHFTDLCLVRMADDRWSRMTMRSRWADETAGGGPNGSTFRCNPQWLVTVRRPQTRLLVELTLPPSAPPAPLGLLVLRGNAPPDARRRKLWLAEGDIVAHAEPRIGRRNTVELLLEPSETPYVLVPYAESDGYEANFQLTVLSDDREDDGKPDFGLQPLRPATDWHSTRLTIPLERVARLPGAVGAHLPFRLGGGGGDGADKGRVFAFADIIGLASDMRAQAGMQTSRQYPALGAAIAPIAAGVAPLTTLPSGAIAQPPTEADGISFGAELPSLTPHAFVPCISESGVATLANAPQVVLTLYSDRPIEAGGASDQVAADSLDPCGCAICSADGKKRRLCIRARANLPCEAFRHRVGGAIGPRPLRTCSDECVR</sequence>
<dbReference type="PANTHER" id="PTHR10183">
    <property type="entry name" value="CALPAIN"/>
    <property type="match status" value="1"/>
</dbReference>
<organism evidence="8">
    <name type="scientific">Emiliania huxleyi</name>
    <name type="common">Coccolithophore</name>
    <name type="synonym">Pontosphaera huxleyi</name>
    <dbReference type="NCBI Taxonomy" id="2903"/>
    <lineage>
        <taxon>Eukaryota</taxon>
        <taxon>Haptista</taxon>
        <taxon>Haptophyta</taxon>
        <taxon>Prymnesiophyceae</taxon>
        <taxon>Isochrysidales</taxon>
        <taxon>Noelaerhabdaceae</taxon>
        <taxon>Emiliania</taxon>
    </lineage>
</organism>
<reference evidence="8" key="1">
    <citation type="submission" date="2021-01" db="EMBL/GenBank/DDBJ databases">
        <authorList>
            <person name="Corre E."/>
            <person name="Pelletier E."/>
            <person name="Niang G."/>
            <person name="Scheremetjew M."/>
            <person name="Finn R."/>
            <person name="Kale V."/>
            <person name="Holt S."/>
            <person name="Cochrane G."/>
            <person name="Meng A."/>
            <person name="Brown T."/>
            <person name="Cohen L."/>
        </authorList>
    </citation>
    <scope>NUCLEOTIDE SEQUENCE</scope>
    <source>
        <strain evidence="8">379</strain>
    </source>
</reference>
<dbReference type="InterPro" id="IPR001300">
    <property type="entry name" value="Peptidase_C2_calpain_cat"/>
</dbReference>
<evidence type="ECO:0000256" key="6">
    <source>
        <dbReference type="SAM" id="MobiDB-lite"/>
    </source>
</evidence>
<keyword evidence="4" id="KW-0788">Thiol protease</keyword>
<feature type="domain" description="Calpain catalytic" evidence="7">
    <location>
        <begin position="226"/>
        <end position="524"/>
    </location>
</feature>
<dbReference type="SUPFAM" id="SSF49758">
    <property type="entry name" value="Calpain large subunit, middle domain (domain III)"/>
    <property type="match status" value="2"/>
</dbReference>
<dbReference type="AlphaFoldDB" id="A0A7S3TPM1"/>
<name>A0A7S3TPM1_EMIHU</name>
<evidence type="ECO:0000256" key="5">
    <source>
        <dbReference type="PROSITE-ProRule" id="PRU00239"/>
    </source>
</evidence>
<keyword evidence="3" id="KW-0378">Hydrolase</keyword>
<evidence type="ECO:0000256" key="2">
    <source>
        <dbReference type="ARBA" id="ARBA00022670"/>
    </source>
</evidence>
<dbReference type="SMART" id="SM00230">
    <property type="entry name" value="CysPc"/>
    <property type="match status" value="1"/>
</dbReference>
<accession>A0A7S3TPM1</accession>
<dbReference type="Gene3D" id="3.90.70.10">
    <property type="entry name" value="Cysteine proteinases"/>
    <property type="match status" value="1"/>
</dbReference>
<dbReference type="SMART" id="SM00720">
    <property type="entry name" value="calpain_III"/>
    <property type="match status" value="1"/>
</dbReference>
<dbReference type="Pfam" id="PF00648">
    <property type="entry name" value="Peptidase_C2"/>
    <property type="match status" value="1"/>
</dbReference>
<comment type="similarity">
    <text evidence="1">Belongs to the peptidase C2 family.</text>
</comment>
<feature type="compositionally biased region" description="Low complexity" evidence="6">
    <location>
        <begin position="168"/>
        <end position="184"/>
    </location>
</feature>
<dbReference type="PANTHER" id="PTHR10183:SF379">
    <property type="entry name" value="CALPAIN-5"/>
    <property type="match status" value="1"/>
</dbReference>
<dbReference type="SUPFAM" id="SSF54001">
    <property type="entry name" value="Cysteine proteinases"/>
    <property type="match status" value="1"/>
</dbReference>
<dbReference type="EMBL" id="HBIR01053594">
    <property type="protein sequence ID" value="CAE0589937.1"/>
    <property type="molecule type" value="Transcribed_RNA"/>
</dbReference>
<dbReference type="InterPro" id="IPR022682">
    <property type="entry name" value="Calpain_domain_III"/>
</dbReference>